<dbReference type="PROSITE" id="PS50234">
    <property type="entry name" value="VWFA"/>
    <property type="match status" value="1"/>
</dbReference>
<feature type="domain" description="SRCR" evidence="11">
    <location>
        <begin position="6"/>
        <end position="105"/>
    </location>
</feature>
<comment type="caution">
    <text evidence="13">The sequence shown here is derived from an EMBL/GenBank/DDBJ whole genome shotgun (WGS) entry which is preliminary data.</text>
</comment>
<evidence type="ECO:0000256" key="9">
    <source>
        <dbReference type="PROSITE-ProRule" id="PRU00196"/>
    </source>
</evidence>
<feature type="domain" description="VWFA" evidence="10">
    <location>
        <begin position="642"/>
        <end position="728"/>
    </location>
</feature>
<comment type="caution">
    <text evidence="9">Lacks conserved residue(s) required for the propagation of feature annotation.</text>
</comment>
<keyword evidence="5" id="KW-1133">Transmembrane helix</keyword>
<comment type="subcellular location">
    <subcellularLocation>
        <location evidence="1">Membrane</location>
        <topology evidence="1">Single-pass membrane protein</topology>
    </subcellularLocation>
</comment>
<dbReference type="SMART" id="SM00241">
    <property type="entry name" value="ZP"/>
    <property type="match status" value="1"/>
</dbReference>
<dbReference type="OrthoDB" id="6160633at2759"/>
<feature type="domain" description="ZP" evidence="12">
    <location>
        <begin position="749"/>
        <end position="991"/>
    </location>
</feature>
<accession>A0A8S3R799</accession>
<dbReference type="Gene3D" id="2.60.40.4100">
    <property type="entry name" value="Zona pellucida, ZP-C domain"/>
    <property type="match status" value="1"/>
</dbReference>
<dbReference type="InterPro" id="IPR055355">
    <property type="entry name" value="ZP-C"/>
</dbReference>
<feature type="domain" description="SRCR" evidence="11">
    <location>
        <begin position="330"/>
        <end position="432"/>
    </location>
</feature>
<evidence type="ECO:0000256" key="4">
    <source>
        <dbReference type="ARBA" id="ARBA00022737"/>
    </source>
</evidence>
<dbReference type="Pfam" id="PF00100">
    <property type="entry name" value="Zona_pellucida"/>
    <property type="match status" value="1"/>
</dbReference>
<gene>
    <name evidence="13" type="ORF">MEDL_19557</name>
</gene>
<dbReference type="Gene3D" id="2.60.40.3210">
    <property type="entry name" value="Zona pellucida, ZP-N domain"/>
    <property type="match status" value="1"/>
</dbReference>
<evidence type="ECO:0000256" key="8">
    <source>
        <dbReference type="ARBA" id="ARBA00023180"/>
    </source>
</evidence>
<evidence type="ECO:0000313" key="14">
    <source>
        <dbReference type="Proteomes" id="UP000683360"/>
    </source>
</evidence>
<evidence type="ECO:0000259" key="12">
    <source>
        <dbReference type="PROSITE" id="PS51034"/>
    </source>
</evidence>
<dbReference type="Gene3D" id="3.40.50.410">
    <property type="entry name" value="von Willebrand factor, type A domain"/>
    <property type="match status" value="1"/>
</dbReference>
<evidence type="ECO:0000256" key="1">
    <source>
        <dbReference type="ARBA" id="ARBA00004167"/>
    </source>
</evidence>
<evidence type="ECO:0000256" key="2">
    <source>
        <dbReference type="ARBA" id="ARBA00022692"/>
    </source>
</evidence>
<keyword evidence="4" id="KW-0677">Repeat</keyword>
<dbReference type="InterPro" id="IPR002035">
    <property type="entry name" value="VWF_A"/>
</dbReference>
<dbReference type="Proteomes" id="UP000683360">
    <property type="component" value="Unassembled WGS sequence"/>
</dbReference>
<feature type="disulfide bond" evidence="9">
    <location>
        <begin position="192"/>
        <end position="202"/>
    </location>
</feature>
<dbReference type="Pfam" id="PF00092">
    <property type="entry name" value="VWA"/>
    <property type="match status" value="1"/>
</dbReference>
<protein>
    <submittedName>
        <fullName evidence="13">Neurotrypsin,Deleted in malignant brain tumors 1 protein</fullName>
    </submittedName>
</protein>
<reference evidence="13" key="1">
    <citation type="submission" date="2021-03" db="EMBL/GenBank/DDBJ databases">
        <authorList>
            <person name="Bekaert M."/>
        </authorList>
    </citation>
    <scope>NUCLEOTIDE SEQUENCE</scope>
</reference>
<evidence type="ECO:0000256" key="6">
    <source>
        <dbReference type="ARBA" id="ARBA00023136"/>
    </source>
</evidence>
<dbReference type="PANTHER" id="PTHR48071:SF18">
    <property type="entry name" value="DELETED IN MALIGNANT BRAIN TUMORS 1 PROTEIN-RELATED"/>
    <property type="match status" value="1"/>
</dbReference>
<dbReference type="InterPro" id="IPR042235">
    <property type="entry name" value="ZP-C_dom"/>
</dbReference>
<feature type="disulfide bond" evidence="9">
    <location>
        <begin position="74"/>
        <end position="84"/>
    </location>
</feature>
<keyword evidence="3" id="KW-0732">Signal</keyword>
<dbReference type="AlphaFoldDB" id="A0A8S3R799"/>
<dbReference type="InterPro" id="IPR036772">
    <property type="entry name" value="SRCR-like_dom_sf"/>
</dbReference>
<name>A0A8S3R799_MYTED</name>
<keyword evidence="6" id="KW-0472">Membrane</keyword>
<evidence type="ECO:0000313" key="13">
    <source>
        <dbReference type="EMBL" id="CAG2205110.1"/>
    </source>
</evidence>
<evidence type="ECO:0000259" key="10">
    <source>
        <dbReference type="PROSITE" id="PS50234"/>
    </source>
</evidence>
<dbReference type="FunFam" id="3.10.250.10:FF:000011">
    <property type="entry name" value="Scavenger receptor class A member 5"/>
    <property type="match status" value="1"/>
</dbReference>
<dbReference type="Gene3D" id="3.10.250.10">
    <property type="entry name" value="SRCR-like domain"/>
    <property type="match status" value="4"/>
</dbReference>
<dbReference type="SUPFAM" id="SSF56487">
    <property type="entry name" value="SRCR-like"/>
    <property type="match status" value="4"/>
</dbReference>
<evidence type="ECO:0000256" key="5">
    <source>
        <dbReference type="ARBA" id="ARBA00022989"/>
    </source>
</evidence>
<keyword evidence="2" id="KW-0812">Transmembrane</keyword>
<evidence type="ECO:0000256" key="7">
    <source>
        <dbReference type="ARBA" id="ARBA00023157"/>
    </source>
</evidence>
<dbReference type="InterPro" id="IPR001507">
    <property type="entry name" value="ZP_dom"/>
</dbReference>
<dbReference type="InterPro" id="IPR036465">
    <property type="entry name" value="vWFA_dom_sf"/>
</dbReference>
<keyword evidence="14" id="KW-1185">Reference proteome</keyword>
<dbReference type="PROSITE" id="PS00420">
    <property type="entry name" value="SRCR_1"/>
    <property type="match status" value="2"/>
</dbReference>
<sequence>MFTLAVRLVNGRYNWEGRVEVYHGGQWGSICDDNFDRQDAQVICSMLGYGRYGSDVNHAFGTGSGSIMLDELDCTGYEHDITQCKSNSWYVNDCSHSEDIGVTCSKYFIYINCEKIFTRKPSNERSSIQKQRETVKTMTTSRPNYPCKYKRLIMKDQAKQALNNNTHSITNGSHVSQFEEGSGNIMLDELDCTGYEHDIAQCKSDGWFVNDCSNVEDAGVICNPGSSTTQYRSSTDRYGSSSTNAPYVTLGRKRAYSVSRKHQNLTAIVTDFYCYGMSYNNGVDDCSGRNFGGNNHCNYKLYIECDSLTTEESVTMPSYSRESSVSFINIRLVGGNYKWEGRVEIYHNGVWGTICDDDFGTNEAQILCKMLGYNGYGNVTAYGNAAFGQGYGPIMLDNLDCNGYESDISQCYSNGWNKHNCDHGEDASVSCRTEVTTVHSIDRATTADLLGRHDVRLVGGNYNWEGRVEIYYKGTWGTICDDDFDTNAAKKRNSIWKCHLGQRYLPILFDLNCNGYESDISQCSTQGWQNHTCGHNEDASVSCRKYPNAYRAYGQYDSRHSAIVTDFHCPPSNTYYYDPSHGIDDCTGIGFGKKNYCYEKLYIECGLEVSTVGYEVTTNPLLGSHDSVTTEETATVPFKTDALSHACSNMFINFNGDRSNATNCLVLLTDGQSQAQQEADRCKARETKIISVGIGDSIDEQVLRNLAYNYDYYLSTNYSDIAGFLPKLVTTAVNCGGLESVNAKHIIVNCQHSSWYVKVHLPPMEQQYSDFKETDIYLPGHPQLYRTKIGDYLIFHEDYTTCGTYKIASANGVIYTNTLVYAVHDPNQPYIVHEYRFQVSVECDMSKGESGENNTNIIHGNLEQQTISGVGRFVVQLKFFSDSNFQHEFNGFPPSYMVGQNVYVKATTPIHDYNVKMRLSDCYTKPSKSASDSCPAAPSAFITTKSTHETRFHFQDFEYAFHPDSMYVHCNATFCHTNDYSRDCEPRCGNRKRVGSIDQEDEPIEGVGPIGYAEDEATVLFQKGKFRGVKCRKETGSRKQGKQAFVRRWCGRCSSGNGCHFGCDVDIFQIKEATKWTV</sequence>
<keyword evidence="7 9" id="KW-1015">Disulfide bond</keyword>
<dbReference type="Pfam" id="PF00530">
    <property type="entry name" value="SRCR"/>
    <property type="match status" value="4"/>
</dbReference>
<feature type="disulfide bond" evidence="9">
    <location>
        <begin position="401"/>
        <end position="411"/>
    </location>
</feature>
<dbReference type="FunFam" id="3.10.250.10:FF:000016">
    <property type="entry name" value="Scavenger receptor cysteine-rich protein type 12"/>
    <property type="match status" value="1"/>
</dbReference>
<dbReference type="SMART" id="SM00202">
    <property type="entry name" value="SR"/>
    <property type="match status" value="4"/>
</dbReference>
<dbReference type="EMBL" id="CAJPWZ010001013">
    <property type="protein sequence ID" value="CAG2205110.1"/>
    <property type="molecule type" value="Genomic_DNA"/>
</dbReference>
<dbReference type="PROSITE" id="PS50287">
    <property type="entry name" value="SRCR_2"/>
    <property type="match status" value="4"/>
</dbReference>
<dbReference type="PRINTS" id="PR00258">
    <property type="entry name" value="SPERACTRCPTR"/>
</dbReference>
<proteinExistence type="predicted"/>
<dbReference type="SUPFAM" id="SSF53300">
    <property type="entry name" value="vWA-like"/>
    <property type="match status" value="1"/>
</dbReference>
<dbReference type="GO" id="GO:0016020">
    <property type="term" value="C:membrane"/>
    <property type="evidence" value="ECO:0007669"/>
    <property type="project" value="UniProtKB-SubCell"/>
</dbReference>
<evidence type="ECO:0000259" key="11">
    <source>
        <dbReference type="PROSITE" id="PS50287"/>
    </source>
</evidence>
<dbReference type="FunFam" id="3.10.250.10:FF:000006">
    <property type="entry name" value="neurotrypsin isoform X2"/>
    <property type="match status" value="1"/>
</dbReference>
<dbReference type="PROSITE" id="PS51034">
    <property type="entry name" value="ZP_2"/>
    <property type="match status" value="1"/>
</dbReference>
<feature type="disulfide bond" evidence="9">
    <location>
        <begin position="513"/>
        <end position="523"/>
    </location>
</feature>
<feature type="domain" description="SRCR" evidence="11">
    <location>
        <begin position="178"/>
        <end position="223"/>
    </location>
</feature>
<feature type="domain" description="SRCR" evidence="11">
    <location>
        <begin position="455"/>
        <end position="544"/>
    </location>
</feature>
<evidence type="ECO:0000256" key="3">
    <source>
        <dbReference type="ARBA" id="ARBA00022729"/>
    </source>
</evidence>
<keyword evidence="8" id="KW-0325">Glycoprotein</keyword>
<dbReference type="PANTHER" id="PTHR48071">
    <property type="entry name" value="SRCR DOMAIN-CONTAINING PROTEIN"/>
    <property type="match status" value="1"/>
</dbReference>
<dbReference type="InterPro" id="IPR001190">
    <property type="entry name" value="SRCR"/>
</dbReference>
<organism evidence="13 14">
    <name type="scientific">Mytilus edulis</name>
    <name type="common">Blue mussel</name>
    <dbReference type="NCBI Taxonomy" id="6550"/>
    <lineage>
        <taxon>Eukaryota</taxon>
        <taxon>Metazoa</taxon>
        <taxon>Spiralia</taxon>
        <taxon>Lophotrochozoa</taxon>
        <taxon>Mollusca</taxon>
        <taxon>Bivalvia</taxon>
        <taxon>Autobranchia</taxon>
        <taxon>Pteriomorphia</taxon>
        <taxon>Mytilida</taxon>
        <taxon>Mytiloidea</taxon>
        <taxon>Mytilidae</taxon>
        <taxon>Mytilinae</taxon>
        <taxon>Mytilus</taxon>
    </lineage>
</organism>